<sequence length="129" mass="14544">MTSKEITDRLSTLSKDLLFPSESEYPLEPFSWESATLSPETILERSLQPLDTPIESVTLEDFFAPVVTDQDWYDDEDREIAQRFRDLQGLIATLENVQVFRVGTVEIDVYIVGAIGSDLVGLKTTVVET</sequence>
<reference evidence="1 2" key="2">
    <citation type="submission" date="2018-06" db="EMBL/GenBank/DDBJ databases">
        <title>Metagenomic assembly of (sub)arctic Cyanobacteria and their associated microbiome from non-axenic cultures.</title>
        <authorList>
            <person name="Baurain D."/>
        </authorList>
    </citation>
    <scope>NUCLEOTIDE SEQUENCE [LARGE SCALE GENOMIC DNA]</scope>
    <source>
        <strain evidence="1">ULC066bin1</strain>
    </source>
</reference>
<name>A0A2W4VT87_9CYAN</name>
<gene>
    <name evidence="1" type="ORF">DCF19_22525</name>
</gene>
<comment type="caution">
    <text evidence="1">The sequence shown here is derived from an EMBL/GenBank/DDBJ whole genome shotgun (WGS) entry which is preliminary data.</text>
</comment>
<dbReference type="Pfam" id="PF07924">
    <property type="entry name" value="NuiA"/>
    <property type="match status" value="1"/>
</dbReference>
<reference evidence="1 2" key="1">
    <citation type="submission" date="2018-04" db="EMBL/GenBank/DDBJ databases">
        <authorList>
            <person name="Go L.Y."/>
            <person name="Mitchell J.A."/>
        </authorList>
    </citation>
    <scope>NUCLEOTIDE SEQUENCE [LARGE SCALE GENOMIC DNA]</scope>
    <source>
        <strain evidence="1">ULC066bin1</strain>
    </source>
</reference>
<dbReference type="AlphaFoldDB" id="A0A2W4VT87"/>
<dbReference type="Gene3D" id="3.40.1460.10">
    <property type="entry name" value="Nuclease A inhibitor-like"/>
    <property type="match status" value="1"/>
</dbReference>
<dbReference type="InterPro" id="IPR036587">
    <property type="entry name" value="NucleaseA_inhib-like_sf"/>
</dbReference>
<proteinExistence type="predicted"/>
<dbReference type="EMBL" id="QBML01000045">
    <property type="protein sequence ID" value="PZO36084.1"/>
    <property type="molecule type" value="Genomic_DNA"/>
</dbReference>
<organism evidence="1 2">
    <name type="scientific">Pseudanabaena frigida</name>
    <dbReference type="NCBI Taxonomy" id="945775"/>
    <lineage>
        <taxon>Bacteria</taxon>
        <taxon>Bacillati</taxon>
        <taxon>Cyanobacteriota</taxon>
        <taxon>Cyanophyceae</taxon>
        <taxon>Pseudanabaenales</taxon>
        <taxon>Pseudanabaenaceae</taxon>
        <taxon>Pseudanabaena</taxon>
    </lineage>
</organism>
<evidence type="ECO:0000313" key="1">
    <source>
        <dbReference type="EMBL" id="PZO36084.1"/>
    </source>
</evidence>
<dbReference type="SUPFAM" id="SSF82602">
    <property type="entry name" value="Nuclease A inhibitor (NuiA)"/>
    <property type="match status" value="1"/>
</dbReference>
<protein>
    <submittedName>
        <fullName evidence="1">Nuclease</fullName>
    </submittedName>
</protein>
<dbReference type="Proteomes" id="UP000249467">
    <property type="component" value="Unassembled WGS sequence"/>
</dbReference>
<dbReference type="InterPro" id="IPR012489">
    <property type="entry name" value="NucleaseA_inhib-like"/>
</dbReference>
<accession>A0A2W4VT87</accession>
<evidence type="ECO:0000313" key="2">
    <source>
        <dbReference type="Proteomes" id="UP000249467"/>
    </source>
</evidence>